<evidence type="ECO:0000313" key="1">
    <source>
        <dbReference type="EMBL" id="CAB4861028.1"/>
    </source>
</evidence>
<reference evidence="1" key="1">
    <citation type="submission" date="2020-05" db="EMBL/GenBank/DDBJ databases">
        <authorList>
            <person name="Chiriac C."/>
            <person name="Salcher M."/>
            <person name="Ghai R."/>
            <person name="Kavagutti S V."/>
        </authorList>
    </citation>
    <scope>NUCLEOTIDE SEQUENCE</scope>
</reference>
<accession>A0A6J7CW60</accession>
<sequence>MAGVSDTANAAAWAKRLEPPVTKLSKLYLGFNLVSKTTPTEPVFLGYSSDCSDGADPIGNTFSGVSETVVFPSISGLTTTAKLVGPPMRASSCKTSRMSVRIRCSNIPRVRSFGTSKYKVSARTPFGSTKVKKPISWGLRDPLVVSLETTDDHCFATSSSSFT</sequence>
<gene>
    <name evidence="1" type="ORF">UFOPK3389_00237</name>
</gene>
<dbReference type="EMBL" id="CAFBLL010000023">
    <property type="protein sequence ID" value="CAB4861028.1"/>
    <property type="molecule type" value="Genomic_DNA"/>
</dbReference>
<dbReference type="AlphaFoldDB" id="A0A6J7CW60"/>
<protein>
    <submittedName>
        <fullName evidence="1">Unannotated protein</fullName>
    </submittedName>
</protein>
<organism evidence="1">
    <name type="scientific">freshwater metagenome</name>
    <dbReference type="NCBI Taxonomy" id="449393"/>
    <lineage>
        <taxon>unclassified sequences</taxon>
        <taxon>metagenomes</taxon>
        <taxon>ecological metagenomes</taxon>
    </lineage>
</organism>
<proteinExistence type="predicted"/>
<name>A0A6J7CW60_9ZZZZ</name>